<keyword evidence="3 7" id="KW-0853">WD repeat</keyword>
<dbReference type="PROSITE" id="PS50082">
    <property type="entry name" value="WD_REPEATS_2"/>
    <property type="match status" value="1"/>
</dbReference>
<dbReference type="GO" id="GO:0032040">
    <property type="term" value="C:small-subunit processome"/>
    <property type="evidence" value="ECO:0007669"/>
    <property type="project" value="TreeGrafter"/>
</dbReference>
<dbReference type="STRING" id="564608.C1MKX9"/>
<evidence type="ECO:0000313" key="9">
    <source>
        <dbReference type="EMBL" id="EEH59839.1"/>
    </source>
</evidence>
<gene>
    <name evidence="9" type="primary">UTP18</name>
    <name evidence="9" type="ORF">MICPUCDRAFT_70806</name>
</gene>
<keyword evidence="4" id="KW-0677">Repeat</keyword>
<dbReference type="KEGG" id="mpp:MICPUCDRAFT_70806"/>
<evidence type="ECO:0000256" key="5">
    <source>
        <dbReference type="ARBA" id="ARBA00023242"/>
    </source>
</evidence>
<dbReference type="PROSITE" id="PS50294">
    <property type="entry name" value="WD_REPEATS_REGION"/>
    <property type="match status" value="1"/>
</dbReference>
<evidence type="ECO:0000256" key="6">
    <source>
        <dbReference type="ARBA" id="ARBA00025767"/>
    </source>
</evidence>
<dbReference type="Pfam" id="PF00400">
    <property type="entry name" value="WD40"/>
    <property type="match status" value="2"/>
</dbReference>
<evidence type="ECO:0000256" key="8">
    <source>
        <dbReference type="SAM" id="MobiDB-lite"/>
    </source>
</evidence>
<dbReference type="InterPro" id="IPR015943">
    <property type="entry name" value="WD40/YVTN_repeat-like_dom_sf"/>
</dbReference>
<dbReference type="GO" id="GO:0006364">
    <property type="term" value="P:rRNA processing"/>
    <property type="evidence" value="ECO:0007669"/>
    <property type="project" value="UniProtKB-KW"/>
</dbReference>
<feature type="region of interest" description="Disordered" evidence="8">
    <location>
        <begin position="1"/>
        <end position="21"/>
    </location>
</feature>
<dbReference type="SUPFAM" id="SSF50978">
    <property type="entry name" value="WD40 repeat-like"/>
    <property type="match status" value="1"/>
</dbReference>
<proteinExistence type="inferred from homology"/>
<reference evidence="9 10" key="1">
    <citation type="journal article" date="2009" name="Science">
        <title>Green evolution and dynamic adaptations revealed by genomes of the marine picoeukaryotes Micromonas.</title>
        <authorList>
            <person name="Worden A.Z."/>
            <person name="Lee J.H."/>
            <person name="Mock T."/>
            <person name="Rouze P."/>
            <person name="Simmons M.P."/>
            <person name="Aerts A.L."/>
            <person name="Allen A.E."/>
            <person name="Cuvelier M.L."/>
            <person name="Derelle E."/>
            <person name="Everett M.V."/>
            <person name="Foulon E."/>
            <person name="Grimwood J."/>
            <person name="Gundlach H."/>
            <person name="Henrissat B."/>
            <person name="Napoli C."/>
            <person name="McDonald S.M."/>
            <person name="Parker M.S."/>
            <person name="Rombauts S."/>
            <person name="Salamov A."/>
            <person name="Von Dassow P."/>
            <person name="Badger J.H."/>
            <person name="Coutinho P.M."/>
            <person name="Demir E."/>
            <person name="Dubchak I."/>
            <person name="Gentemann C."/>
            <person name="Eikrem W."/>
            <person name="Gready J.E."/>
            <person name="John U."/>
            <person name="Lanier W."/>
            <person name="Lindquist E.A."/>
            <person name="Lucas S."/>
            <person name="Mayer K.F."/>
            <person name="Moreau H."/>
            <person name="Not F."/>
            <person name="Otillar R."/>
            <person name="Panaud O."/>
            <person name="Pangilinan J."/>
            <person name="Paulsen I."/>
            <person name="Piegu B."/>
            <person name="Poliakov A."/>
            <person name="Robbens S."/>
            <person name="Schmutz J."/>
            <person name="Toulza E."/>
            <person name="Wyss T."/>
            <person name="Zelensky A."/>
            <person name="Zhou K."/>
            <person name="Armbrust E.V."/>
            <person name="Bhattacharya D."/>
            <person name="Goodenough U.W."/>
            <person name="Van de Peer Y."/>
            <person name="Grigoriev I.V."/>
        </authorList>
    </citation>
    <scope>NUCLEOTIDE SEQUENCE [LARGE SCALE GENOMIC DNA]</scope>
    <source>
        <strain evidence="9 10">CCMP1545</strain>
    </source>
</reference>
<feature type="compositionally biased region" description="Polar residues" evidence="8">
    <location>
        <begin position="7"/>
        <end position="18"/>
    </location>
</feature>
<comment type="subcellular location">
    <subcellularLocation>
        <location evidence="1">Nucleus</location>
        <location evidence="1">Nucleolus</location>
    </subcellularLocation>
</comment>
<keyword evidence="10" id="KW-1185">Reference proteome</keyword>
<evidence type="ECO:0000256" key="4">
    <source>
        <dbReference type="ARBA" id="ARBA00022737"/>
    </source>
</evidence>
<dbReference type="Proteomes" id="UP000001876">
    <property type="component" value="Unassembled WGS sequence"/>
</dbReference>
<protein>
    <submittedName>
        <fullName evidence="9">U3 small nucleolar rna-associated protein 18</fullName>
    </submittedName>
</protein>
<dbReference type="EMBL" id="GG663736">
    <property type="protein sequence ID" value="EEH59839.1"/>
    <property type="molecule type" value="Genomic_DNA"/>
</dbReference>
<keyword evidence="5" id="KW-0539">Nucleus</keyword>
<keyword evidence="2" id="KW-0698">rRNA processing</keyword>
<dbReference type="Gene3D" id="2.130.10.10">
    <property type="entry name" value="YVTN repeat-like/Quinoprotein amine dehydrogenase"/>
    <property type="match status" value="1"/>
</dbReference>
<dbReference type="GO" id="GO:0034388">
    <property type="term" value="C:Pwp2p-containing subcomplex of 90S preribosome"/>
    <property type="evidence" value="ECO:0007669"/>
    <property type="project" value="TreeGrafter"/>
</dbReference>
<dbReference type="OMA" id="NERFIQQ"/>
<feature type="repeat" description="WD" evidence="7">
    <location>
        <begin position="283"/>
        <end position="318"/>
    </location>
</feature>
<dbReference type="SMART" id="SM00320">
    <property type="entry name" value="WD40"/>
    <property type="match status" value="5"/>
</dbReference>
<dbReference type="AlphaFoldDB" id="C1MKX9"/>
<dbReference type="GeneID" id="9681376"/>
<dbReference type="InterPro" id="IPR019775">
    <property type="entry name" value="WD40_repeat_CS"/>
</dbReference>
<dbReference type="RefSeq" id="XP_003056463.1">
    <property type="nucleotide sequence ID" value="XM_003056417.1"/>
</dbReference>
<evidence type="ECO:0000256" key="7">
    <source>
        <dbReference type="PROSITE-ProRule" id="PRU00221"/>
    </source>
</evidence>
<dbReference type="InterPro" id="IPR036322">
    <property type="entry name" value="WD40_repeat_dom_sf"/>
</dbReference>
<dbReference type="PROSITE" id="PS00678">
    <property type="entry name" value="WD_REPEATS_1"/>
    <property type="match status" value="1"/>
</dbReference>
<organism evidence="10">
    <name type="scientific">Micromonas pusilla (strain CCMP1545)</name>
    <name type="common">Picoplanktonic green alga</name>
    <dbReference type="NCBI Taxonomy" id="564608"/>
    <lineage>
        <taxon>Eukaryota</taxon>
        <taxon>Viridiplantae</taxon>
        <taxon>Chlorophyta</taxon>
        <taxon>Mamiellophyceae</taxon>
        <taxon>Mamiellales</taxon>
        <taxon>Mamiellaceae</taxon>
        <taxon>Micromonas</taxon>
    </lineage>
</organism>
<comment type="similarity">
    <text evidence="6">Belongs to the WD repeat UTP18 family.</text>
</comment>
<dbReference type="PANTHER" id="PTHR18359:SF0">
    <property type="entry name" value="U3 SMALL NUCLEOLAR RNA-ASSOCIATED PROTEIN 18 HOMOLOG"/>
    <property type="match status" value="1"/>
</dbReference>
<evidence type="ECO:0000256" key="3">
    <source>
        <dbReference type="ARBA" id="ARBA00022574"/>
    </source>
</evidence>
<dbReference type="eggNOG" id="KOG2055">
    <property type="taxonomic scope" value="Eukaryota"/>
</dbReference>
<dbReference type="PANTHER" id="PTHR18359">
    <property type="entry name" value="WD-REPEAT PROTEIN-RELATED"/>
    <property type="match status" value="1"/>
</dbReference>
<evidence type="ECO:0000256" key="2">
    <source>
        <dbReference type="ARBA" id="ARBA00022552"/>
    </source>
</evidence>
<dbReference type="InterPro" id="IPR045161">
    <property type="entry name" value="Utp18"/>
</dbReference>
<evidence type="ECO:0000313" key="10">
    <source>
        <dbReference type="Proteomes" id="UP000001876"/>
    </source>
</evidence>
<dbReference type="OrthoDB" id="1935146at2759"/>
<sequence>MGRVAITDNSLLRESGSGSARAPECLGYSRNIWDDPDDDLTLSREAPGTNPVSKLCPANEIDGAINERFIQQGRITLQCRSRTKWASLHRSETILNPHDHEIFPSRTKNEIGNILREGAALVHGGANISRHRKHIPSGVLDTSRVLDANANDRSTAVVRSVHFHPQGNLLLTASLDKSLRFFKIDGTVNPKVHSVYFDDNPIYRARFVGDGSEVVVSGRKDYFYVHNVRSGAVERIAPFPFRGSSLESFVETPESVQDPMLAFLGADGNVPLVSLKCRSRVGAVKMNGSVRCASFTPDGTQLTTSGGDGHIYLWDLRNQGRCVEQYAAEDGLAVTSLSCSPTGKQIFAGGISGALNIYGDDGLGTPPKQTSVIFSETHLPQFAAQEPMTTDIQVATKRDPIRSILNLTTEVDNLSFSNDAQLLAFSSRLDRDALRLLHVPTRTIFSNWPSSKTPLHYVWSTCFSPAGDYFAVGNARGRALLFRIHQHDH</sequence>
<evidence type="ECO:0000256" key="1">
    <source>
        <dbReference type="ARBA" id="ARBA00004604"/>
    </source>
</evidence>
<name>C1MKX9_MICPC</name>
<dbReference type="InterPro" id="IPR001680">
    <property type="entry name" value="WD40_rpt"/>
</dbReference>
<accession>C1MKX9</accession>